<reference evidence="1 2" key="1">
    <citation type="submission" date="2022-09" db="EMBL/GenBank/DDBJ databases">
        <authorList>
            <person name="Palmer J.M."/>
        </authorList>
    </citation>
    <scope>NUCLEOTIDE SEQUENCE [LARGE SCALE GENOMIC DNA]</scope>
    <source>
        <strain evidence="1 2">DSM 7382</strain>
    </source>
</reference>
<accession>A0AAW0FLU8</accession>
<keyword evidence="2" id="KW-1185">Reference proteome</keyword>
<sequence length="397" mass="45924">MLNFSLSEFIYGFVNPSEYTYGKQSIHVEMLANDSDIQNSFPSPDSDASPLSFDLFSSITIHGVTDSVDGHPVPFTMKRDISFPHQLMHRIQTSEKVWEHSMQARPVPVDGLHLTLELGDLIGYGASAHVYAVRIISIDSKRDGKGSSFYTGFQLPELCVKLAEPNRMRSVAREAWFYEQLHVEALEGVISPRFYGFYTSSCDHARVIPWRTKGWKFREYPHLFEHKDGFMLKDHIVNEPRKGSGGSRWFDDEFGSHQNSKWIDYRQRCDSPLLSILLLERLGETLQRYCKIQERSFNQDVKDVLEDAVWKGFFHDDVRYNQFALAPNPIPCPRHGRRHEVYLLDFEMVHRIPAITGDRRIAHWEQAHRKWLHADLEESDPLDEGEVHMSGVDLSGR</sequence>
<comment type="caution">
    <text evidence="1">The sequence shown here is derived from an EMBL/GenBank/DDBJ whole genome shotgun (WGS) entry which is preliminary data.</text>
</comment>
<evidence type="ECO:0000313" key="2">
    <source>
        <dbReference type="Proteomes" id="UP001385951"/>
    </source>
</evidence>
<dbReference type="Proteomes" id="UP001385951">
    <property type="component" value="Unassembled WGS sequence"/>
</dbReference>
<gene>
    <name evidence="1" type="ORF">QCA50_018430</name>
</gene>
<dbReference type="EMBL" id="JASBNA010000070">
    <property type="protein sequence ID" value="KAK7678558.1"/>
    <property type="molecule type" value="Genomic_DNA"/>
</dbReference>
<proteinExistence type="predicted"/>
<dbReference type="AlphaFoldDB" id="A0AAW0FLU8"/>
<organism evidence="1 2">
    <name type="scientific">Cerrena zonata</name>
    <dbReference type="NCBI Taxonomy" id="2478898"/>
    <lineage>
        <taxon>Eukaryota</taxon>
        <taxon>Fungi</taxon>
        <taxon>Dikarya</taxon>
        <taxon>Basidiomycota</taxon>
        <taxon>Agaricomycotina</taxon>
        <taxon>Agaricomycetes</taxon>
        <taxon>Polyporales</taxon>
        <taxon>Cerrenaceae</taxon>
        <taxon>Cerrena</taxon>
    </lineage>
</organism>
<name>A0AAW0FLU8_9APHY</name>
<protein>
    <submittedName>
        <fullName evidence="1">Uncharacterized protein</fullName>
    </submittedName>
</protein>
<evidence type="ECO:0000313" key="1">
    <source>
        <dbReference type="EMBL" id="KAK7678558.1"/>
    </source>
</evidence>